<dbReference type="PROSITE" id="PS51782">
    <property type="entry name" value="LYSM"/>
    <property type="match status" value="1"/>
</dbReference>
<dbReference type="SUPFAM" id="SSF56784">
    <property type="entry name" value="HAD-like"/>
    <property type="match status" value="2"/>
</dbReference>
<dbReference type="Gene3D" id="3.10.350.10">
    <property type="entry name" value="LysM domain"/>
    <property type="match status" value="1"/>
</dbReference>
<keyword evidence="1 2" id="KW-0732">Signal</keyword>
<dbReference type="PANTHER" id="PTHR31284">
    <property type="entry name" value="ACID PHOSPHATASE-LIKE PROTEIN"/>
    <property type="match status" value="1"/>
</dbReference>
<dbReference type="InterPro" id="IPR023214">
    <property type="entry name" value="HAD_sf"/>
</dbReference>
<dbReference type="InterPro" id="IPR018392">
    <property type="entry name" value="LysM"/>
</dbReference>
<gene>
    <name evidence="4" type="ORF">CSCA_2381</name>
</gene>
<dbReference type="EMBL" id="CP009933">
    <property type="protein sequence ID" value="AKA69506.1"/>
    <property type="molecule type" value="Genomic_DNA"/>
</dbReference>
<dbReference type="NCBIfam" id="TIGR01533">
    <property type="entry name" value="lipo_e_P4"/>
    <property type="match status" value="2"/>
</dbReference>
<dbReference type="Gene3D" id="3.40.50.1000">
    <property type="entry name" value="HAD superfamily/HAD-like"/>
    <property type="match status" value="2"/>
</dbReference>
<dbReference type="InterPro" id="IPR006423">
    <property type="entry name" value="Lipo_e_P4"/>
</dbReference>
<dbReference type="InterPro" id="IPR036412">
    <property type="entry name" value="HAD-like_sf"/>
</dbReference>
<sequence>MLKKKINILLSLALSTSLMLSPIVTFAANPAFAAKPDTVTSATVKSTYTQKDLNEQDVMALLWMQTSAEYKELCYQAYNAGKMQIDASVKNHKSTDKPLAIITDCDESIIDNTAYDAGHIGHNTAYANDSWGKWVDAAKADAMPGAKDFLRYLSNKGVEVFYVTNRDAKTGLQGTMKNLKNLGFPNVDEKHVLLQTDKGNKQARFDAVAKDYNVVFYMGDNENDLPIDTYGKTLQQRNDAADKNKDSFGTKFIALPNPSYGDWESAVTSGYWGLSASKKDEARKAQLRTWRADGAPAVKSTSNSNAAQAPAVPTTTTIQDTYVVKPGDNLFRIGLKFSMDFKSLAKMNNISNVNLIYAGQTIKLLPKTVQSAPAPKPAPTTYSQKNLNEQDVMALLWMQTAAEYKELCYQAYNLTKMQVDEALKNHKSGDKPLAIITDCDEAVIDNTAYDAGHTGYNDAYANDSWAKWVDAAKAGVMPGAKDLLQYLSSKGVEVFYVTNRDAKNGMQGTMKNLKDLGFPNVDDKHLLLQTDKGNKQPRFDVVAKDYNVVAYMGDNENDMPIGTYGVSLDQRNATADKNKDSFGTKFIALPNPSYGDWEPAITSGYWGLSAQQKDAARKANLRTWRADETN</sequence>
<reference evidence="4 5" key="1">
    <citation type="journal article" date="2015" name="J. Biotechnol.">
        <title>Complete genome sequence of a malodorant-producing acetogen, Clostridium scatologenes ATCC 25775(T).</title>
        <authorList>
            <person name="Zhu Z."/>
            <person name="Guo T."/>
            <person name="Zheng H."/>
            <person name="Song T."/>
            <person name="Ouyang P."/>
            <person name="Xie J."/>
        </authorList>
    </citation>
    <scope>NUCLEOTIDE SEQUENCE [LARGE SCALE GENOMIC DNA]</scope>
    <source>
        <strain evidence="4 5">ATCC 25775</strain>
    </source>
</reference>
<keyword evidence="5" id="KW-1185">Reference proteome</keyword>
<proteinExistence type="predicted"/>
<feature type="domain" description="LysM" evidence="3">
    <location>
        <begin position="320"/>
        <end position="364"/>
    </location>
</feature>
<evidence type="ECO:0000256" key="1">
    <source>
        <dbReference type="ARBA" id="ARBA00022729"/>
    </source>
</evidence>
<dbReference type="Proteomes" id="UP000033115">
    <property type="component" value="Chromosome"/>
</dbReference>
<dbReference type="CDD" id="cd00118">
    <property type="entry name" value="LysM"/>
    <property type="match status" value="1"/>
</dbReference>
<dbReference type="KEGG" id="csq:CSCA_2381"/>
<keyword evidence="4" id="KW-0449">Lipoprotein</keyword>
<dbReference type="SUPFAM" id="SSF54106">
    <property type="entry name" value="LysM domain"/>
    <property type="match status" value="1"/>
</dbReference>
<dbReference type="HOGENOM" id="CLU_433946_0_0_9"/>
<accession>A0A0E3GR10</accession>
<dbReference type="RefSeq" id="WP_082085083.1">
    <property type="nucleotide sequence ID" value="NZ_CP009933.1"/>
</dbReference>
<protein>
    <submittedName>
        <fullName evidence="4">5'-nucleotidase, lipoprotein e(P4) family</fullName>
    </submittedName>
</protein>
<dbReference type="SFLD" id="SFLDG01125">
    <property type="entry name" value="C1.1:_Acid_Phosphatase_Like"/>
    <property type="match status" value="2"/>
</dbReference>
<dbReference type="InterPro" id="IPR005519">
    <property type="entry name" value="Acid_phosphat_B-like"/>
</dbReference>
<feature type="chain" id="PRO_5038600646" evidence="2">
    <location>
        <begin position="28"/>
        <end position="630"/>
    </location>
</feature>
<name>A0A0E3GR10_CLOSL</name>
<feature type="signal peptide" evidence="2">
    <location>
        <begin position="1"/>
        <end position="27"/>
    </location>
</feature>
<organism evidence="4 5">
    <name type="scientific">Clostridium scatologenes</name>
    <dbReference type="NCBI Taxonomy" id="1548"/>
    <lineage>
        <taxon>Bacteria</taxon>
        <taxon>Bacillati</taxon>
        <taxon>Bacillota</taxon>
        <taxon>Clostridia</taxon>
        <taxon>Eubacteriales</taxon>
        <taxon>Clostridiaceae</taxon>
        <taxon>Clostridium</taxon>
    </lineage>
</organism>
<evidence type="ECO:0000259" key="3">
    <source>
        <dbReference type="PROSITE" id="PS51782"/>
    </source>
</evidence>
<evidence type="ECO:0000313" key="4">
    <source>
        <dbReference type="EMBL" id="AKA69506.1"/>
    </source>
</evidence>
<dbReference type="SMART" id="SM00257">
    <property type="entry name" value="LysM"/>
    <property type="match status" value="1"/>
</dbReference>
<dbReference type="CDD" id="cd07534">
    <property type="entry name" value="HAD_CAP"/>
    <property type="match status" value="1"/>
</dbReference>
<dbReference type="SFLD" id="SFLDS00003">
    <property type="entry name" value="Haloacid_Dehalogenase"/>
    <property type="match status" value="2"/>
</dbReference>
<dbReference type="AlphaFoldDB" id="A0A0E3GR10"/>
<evidence type="ECO:0000313" key="5">
    <source>
        <dbReference type="Proteomes" id="UP000033115"/>
    </source>
</evidence>
<dbReference type="InterPro" id="IPR036779">
    <property type="entry name" value="LysM_dom_sf"/>
</dbReference>
<dbReference type="Pfam" id="PF01476">
    <property type="entry name" value="LysM"/>
    <property type="match status" value="1"/>
</dbReference>
<dbReference type="PANTHER" id="PTHR31284:SF10">
    <property type="entry name" value="ACID PHOSPHATASE-LIKE PROTEIN"/>
    <property type="match status" value="1"/>
</dbReference>
<dbReference type="GO" id="GO:0009279">
    <property type="term" value="C:cell outer membrane"/>
    <property type="evidence" value="ECO:0007669"/>
    <property type="project" value="InterPro"/>
</dbReference>
<dbReference type="Pfam" id="PF03767">
    <property type="entry name" value="Acid_phosphat_B"/>
    <property type="match status" value="2"/>
</dbReference>
<evidence type="ECO:0000256" key="2">
    <source>
        <dbReference type="SAM" id="SignalP"/>
    </source>
</evidence>